<evidence type="ECO:0000313" key="3">
    <source>
        <dbReference type="EMBL" id="TRX87897.1"/>
    </source>
</evidence>
<feature type="region of interest" description="Disordered" evidence="1">
    <location>
        <begin position="284"/>
        <end position="304"/>
    </location>
</feature>
<dbReference type="STRING" id="2512241.A0A553HIX2"/>
<feature type="domain" description="Protein kinase" evidence="2">
    <location>
        <begin position="1"/>
        <end position="244"/>
    </location>
</feature>
<protein>
    <recommendedName>
        <fullName evidence="2">Protein kinase domain-containing protein</fullName>
    </recommendedName>
</protein>
<organism evidence="3 4">
    <name type="scientific">Xylaria flabelliformis</name>
    <dbReference type="NCBI Taxonomy" id="2512241"/>
    <lineage>
        <taxon>Eukaryota</taxon>
        <taxon>Fungi</taxon>
        <taxon>Dikarya</taxon>
        <taxon>Ascomycota</taxon>
        <taxon>Pezizomycotina</taxon>
        <taxon>Sordariomycetes</taxon>
        <taxon>Xylariomycetidae</taxon>
        <taxon>Xylariales</taxon>
        <taxon>Xylariaceae</taxon>
        <taxon>Xylaria</taxon>
    </lineage>
</organism>
<dbReference type="GO" id="GO:0005737">
    <property type="term" value="C:cytoplasm"/>
    <property type="evidence" value="ECO:0007669"/>
    <property type="project" value="TreeGrafter"/>
</dbReference>
<comment type="caution">
    <text evidence="3">The sequence shown here is derived from an EMBL/GenBank/DDBJ whole genome shotgun (WGS) entry which is preliminary data.</text>
</comment>
<dbReference type="SMART" id="SM00220">
    <property type="entry name" value="S_TKc"/>
    <property type="match status" value="1"/>
</dbReference>
<dbReference type="InterPro" id="IPR000719">
    <property type="entry name" value="Prot_kinase_dom"/>
</dbReference>
<dbReference type="PANTHER" id="PTHR24361">
    <property type="entry name" value="MITOGEN-ACTIVATED KINASE KINASE KINASE"/>
    <property type="match status" value="1"/>
</dbReference>
<sequence>MSTSQNHGDLFRPLRGCPNLRIACDTIPEQFTLVYRYFSDHLLGLAQTDLPTQVTKRILKDALRGLAVMHDHDIVHTVVEQVQLADLEDSAYVPPGCDIVGKQAGNWMWRSPEAHASGPVNKPSDIFSFGVVCIYAVHKRIIFAVSEEELGDGEEILAHVLERQISYFADEEGLDALYKHLGNDNPWVHVFDILQGGFNKDNPRRPVSLWKDVDPELRNLVGGLTNFDPAKRLTAREALEHPWFKDNNDLDWASLEVYRSGGCLIWPTIDLSLSLSNNRDGGGIAAGQGPGTTNDGLDHGAAGARPRTIDGAIRKGC</sequence>
<dbReference type="EMBL" id="VFLP01000111">
    <property type="protein sequence ID" value="TRX87897.1"/>
    <property type="molecule type" value="Genomic_DNA"/>
</dbReference>
<dbReference type="Proteomes" id="UP000319160">
    <property type="component" value="Unassembled WGS sequence"/>
</dbReference>
<dbReference type="AlphaFoldDB" id="A0A553HIX2"/>
<accession>A0A553HIX2</accession>
<name>A0A553HIX2_9PEZI</name>
<dbReference type="SUPFAM" id="SSF56112">
    <property type="entry name" value="Protein kinase-like (PK-like)"/>
    <property type="match status" value="1"/>
</dbReference>
<dbReference type="GO" id="GO:0004674">
    <property type="term" value="F:protein serine/threonine kinase activity"/>
    <property type="evidence" value="ECO:0007669"/>
    <property type="project" value="TreeGrafter"/>
</dbReference>
<evidence type="ECO:0000259" key="2">
    <source>
        <dbReference type="PROSITE" id="PS50011"/>
    </source>
</evidence>
<dbReference type="InterPro" id="IPR053235">
    <property type="entry name" value="Ser_Thr_kinase"/>
</dbReference>
<keyword evidence="4" id="KW-1185">Reference proteome</keyword>
<evidence type="ECO:0000256" key="1">
    <source>
        <dbReference type="SAM" id="MobiDB-lite"/>
    </source>
</evidence>
<reference evidence="4" key="1">
    <citation type="submission" date="2019-06" db="EMBL/GenBank/DDBJ databases">
        <title>Draft genome sequence of the griseofulvin-producing fungus Xylaria cubensis strain G536.</title>
        <authorList>
            <person name="Mead M.E."/>
            <person name="Raja H.A."/>
            <person name="Steenwyk J.L."/>
            <person name="Knowles S.L."/>
            <person name="Oberlies N.H."/>
            <person name="Rokas A."/>
        </authorList>
    </citation>
    <scope>NUCLEOTIDE SEQUENCE [LARGE SCALE GENOMIC DNA]</scope>
    <source>
        <strain evidence="4">G536</strain>
    </source>
</reference>
<proteinExistence type="predicted"/>
<dbReference type="Pfam" id="PF00069">
    <property type="entry name" value="Pkinase"/>
    <property type="match status" value="1"/>
</dbReference>
<dbReference type="InterPro" id="IPR011009">
    <property type="entry name" value="Kinase-like_dom_sf"/>
</dbReference>
<evidence type="ECO:0000313" key="4">
    <source>
        <dbReference type="Proteomes" id="UP000319160"/>
    </source>
</evidence>
<dbReference type="OrthoDB" id="4062651at2759"/>
<gene>
    <name evidence="3" type="ORF">FHL15_011213</name>
</gene>
<dbReference type="GO" id="GO:0005524">
    <property type="term" value="F:ATP binding"/>
    <property type="evidence" value="ECO:0007669"/>
    <property type="project" value="InterPro"/>
</dbReference>
<dbReference type="PROSITE" id="PS50011">
    <property type="entry name" value="PROTEIN_KINASE_DOM"/>
    <property type="match status" value="1"/>
</dbReference>
<dbReference type="Gene3D" id="1.10.510.10">
    <property type="entry name" value="Transferase(Phosphotransferase) domain 1"/>
    <property type="match status" value="1"/>
</dbReference>